<evidence type="ECO:0000313" key="2">
    <source>
        <dbReference type="Proteomes" id="UP000287124"/>
    </source>
</evidence>
<dbReference type="AlphaFoldDB" id="A0A430KYK8"/>
<proteinExistence type="predicted"/>
<keyword evidence="2" id="KW-1185">Reference proteome</keyword>
<name>A0A430KYK8_9HYPO</name>
<dbReference type="EMBL" id="MIKF01000796">
    <property type="protein sequence ID" value="RTE68548.1"/>
    <property type="molecule type" value="Genomic_DNA"/>
</dbReference>
<reference evidence="1 2" key="1">
    <citation type="submission" date="2017-06" db="EMBL/GenBank/DDBJ databases">
        <title>Comparative genomic analysis of Ambrosia Fusariam Clade fungi.</title>
        <authorList>
            <person name="Stajich J.E."/>
            <person name="Carrillo J."/>
            <person name="Kijimoto T."/>
            <person name="Eskalen A."/>
            <person name="O'Donnell K."/>
            <person name="Kasson M."/>
        </authorList>
    </citation>
    <scope>NUCLEOTIDE SEQUENCE [LARGE SCALE GENOMIC DNA]</scope>
    <source>
        <strain evidence="1 2">UCR1854</strain>
    </source>
</reference>
<evidence type="ECO:0000313" key="1">
    <source>
        <dbReference type="EMBL" id="RTE68548.1"/>
    </source>
</evidence>
<sequence>MTDKTTCLDDLVAVFIRLLFVTTREPLGHVTWDPPHPANHLWIRTDHVLQAMIPFDPFKLHKYIEHTHLHFI</sequence>
<dbReference type="Proteomes" id="UP000287124">
    <property type="component" value="Unassembled WGS sequence"/>
</dbReference>
<accession>A0A430KYK8</accession>
<comment type="caution">
    <text evidence="1">The sequence shown here is derived from an EMBL/GenBank/DDBJ whole genome shotgun (WGS) entry which is preliminary data.</text>
</comment>
<organism evidence="1 2">
    <name type="scientific">Fusarium euwallaceae</name>
    <dbReference type="NCBI Taxonomy" id="1147111"/>
    <lineage>
        <taxon>Eukaryota</taxon>
        <taxon>Fungi</taxon>
        <taxon>Dikarya</taxon>
        <taxon>Ascomycota</taxon>
        <taxon>Pezizomycotina</taxon>
        <taxon>Sordariomycetes</taxon>
        <taxon>Hypocreomycetidae</taxon>
        <taxon>Hypocreales</taxon>
        <taxon>Nectriaceae</taxon>
        <taxon>Fusarium</taxon>
        <taxon>Fusarium solani species complex</taxon>
    </lineage>
</organism>
<gene>
    <name evidence="1" type="ORF">BHE90_017073</name>
</gene>
<protein>
    <submittedName>
        <fullName evidence="1">Uncharacterized protein</fullName>
    </submittedName>
</protein>